<feature type="non-terminal residue" evidence="2">
    <location>
        <position position="199"/>
    </location>
</feature>
<reference evidence="2" key="1">
    <citation type="submission" date="2016-11" db="EMBL/GenBank/DDBJ databases">
        <title>The genome of Nicotiana attenuata.</title>
        <authorList>
            <person name="Xu S."/>
            <person name="Brockmoeller T."/>
            <person name="Gaquerel E."/>
            <person name="Navarro A."/>
            <person name="Kuhl H."/>
            <person name="Gase K."/>
            <person name="Ling Z."/>
            <person name="Zhou W."/>
            <person name="Kreitzer C."/>
            <person name="Stanke M."/>
            <person name="Tang H."/>
            <person name="Lyons E."/>
            <person name="Pandey P."/>
            <person name="Pandey S.P."/>
            <person name="Timmermann B."/>
            <person name="Baldwin I.T."/>
        </authorList>
    </citation>
    <scope>NUCLEOTIDE SEQUENCE [LARGE SCALE GENOMIC DNA]</scope>
    <source>
        <strain evidence="2">UT</strain>
    </source>
</reference>
<protein>
    <recommendedName>
        <fullName evidence="1">Retrovirus-related Pol polyprotein from transposon TNT 1-94-like beta-barrel domain-containing protein</fullName>
    </recommendedName>
</protein>
<evidence type="ECO:0000259" key="1">
    <source>
        <dbReference type="Pfam" id="PF22936"/>
    </source>
</evidence>
<evidence type="ECO:0000313" key="2">
    <source>
        <dbReference type="EMBL" id="OIT04864.1"/>
    </source>
</evidence>
<accession>A0A1J6IWA3</accession>
<feature type="domain" description="Retrovirus-related Pol polyprotein from transposon TNT 1-94-like beta-barrel" evidence="1">
    <location>
        <begin position="124"/>
        <end position="197"/>
    </location>
</feature>
<dbReference type="Pfam" id="PF22936">
    <property type="entry name" value="Pol_BBD"/>
    <property type="match status" value="1"/>
</dbReference>
<sequence>FCDYCKRPGHTKDKYYKLHGYPQGNSYNNQVSNRTNAQQFNQGNNSGQVQGHRFNRARGTVANVHGTPTDLLQNEEDETIPHRSSSNANITSGSANFAGIVVCTSSIDFDKPSCKCFESKNDFWIIDSGASNHMTFNKIALSNISTLPYPVLISLPSGYKVKVLQFGDVILNSEIILHKVLYVPSFKYNLISVNSLATH</sequence>
<dbReference type="Proteomes" id="UP000187609">
    <property type="component" value="Unassembled WGS sequence"/>
</dbReference>
<gene>
    <name evidence="2" type="ORF">A4A49_65361</name>
</gene>
<dbReference type="AlphaFoldDB" id="A0A1J6IWA3"/>
<evidence type="ECO:0000313" key="3">
    <source>
        <dbReference type="Proteomes" id="UP000187609"/>
    </source>
</evidence>
<dbReference type="EMBL" id="MJEQ01037185">
    <property type="protein sequence ID" value="OIT04864.1"/>
    <property type="molecule type" value="Genomic_DNA"/>
</dbReference>
<keyword evidence="3" id="KW-1185">Reference proteome</keyword>
<feature type="non-terminal residue" evidence="2">
    <location>
        <position position="1"/>
    </location>
</feature>
<organism evidence="2 3">
    <name type="scientific">Nicotiana attenuata</name>
    <name type="common">Coyote tobacco</name>
    <dbReference type="NCBI Taxonomy" id="49451"/>
    <lineage>
        <taxon>Eukaryota</taxon>
        <taxon>Viridiplantae</taxon>
        <taxon>Streptophyta</taxon>
        <taxon>Embryophyta</taxon>
        <taxon>Tracheophyta</taxon>
        <taxon>Spermatophyta</taxon>
        <taxon>Magnoliopsida</taxon>
        <taxon>eudicotyledons</taxon>
        <taxon>Gunneridae</taxon>
        <taxon>Pentapetalae</taxon>
        <taxon>asterids</taxon>
        <taxon>lamiids</taxon>
        <taxon>Solanales</taxon>
        <taxon>Solanaceae</taxon>
        <taxon>Nicotianoideae</taxon>
        <taxon>Nicotianeae</taxon>
        <taxon>Nicotiana</taxon>
    </lineage>
</organism>
<name>A0A1J6IWA3_NICAT</name>
<proteinExistence type="predicted"/>
<comment type="caution">
    <text evidence="2">The sequence shown here is derived from an EMBL/GenBank/DDBJ whole genome shotgun (WGS) entry which is preliminary data.</text>
</comment>
<dbReference type="Gramene" id="OIT04864">
    <property type="protein sequence ID" value="OIT04864"/>
    <property type="gene ID" value="A4A49_65361"/>
</dbReference>
<dbReference type="STRING" id="49451.A0A1J6IWA3"/>
<dbReference type="InterPro" id="IPR054722">
    <property type="entry name" value="PolX-like_BBD"/>
</dbReference>